<accession>A0A2A6K607</accession>
<sequence length="69" mass="7626">MIGKILIVAAGVTFAVMFWLMLQLIAGRPDLLKMTPAEHGWYAKRILPLMLLSAAFTTAGALAKRWGWP</sequence>
<dbReference type="Proteomes" id="UP001268610">
    <property type="component" value="Unassembled WGS sequence"/>
</dbReference>
<keyword evidence="1" id="KW-0472">Membrane</keyword>
<keyword evidence="4" id="KW-1185">Reference proteome</keyword>
<dbReference type="RefSeq" id="WP_025415639.1">
    <property type="nucleotide sequence ID" value="NZ_CP054027.1"/>
</dbReference>
<feature type="transmembrane region" description="Helical" evidence="1">
    <location>
        <begin position="46"/>
        <end position="63"/>
    </location>
</feature>
<evidence type="ECO:0000313" key="2">
    <source>
        <dbReference type="EMBL" id="MDR9776831.1"/>
    </source>
</evidence>
<dbReference type="EMBL" id="JAVLSF010000029">
    <property type="protein sequence ID" value="MDR9776831.1"/>
    <property type="molecule type" value="Genomic_DNA"/>
</dbReference>
<evidence type="ECO:0000313" key="3">
    <source>
        <dbReference type="EMBL" id="PDT19862.1"/>
    </source>
</evidence>
<reference evidence="3 4" key="1">
    <citation type="submission" date="2017-09" db="EMBL/GenBank/DDBJ databases">
        <title>Comparative genomics of rhizobia isolated from Phaseolus vulgaris in China.</title>
        <authorList>
            <person name="Tong W."/>
        </authorList>
    </citation>
    <scope>NUCLEOTIDE SEQUENCE [LARGE SCALE GENOMIC DNA]</scope>
    <source>
        <strain evidence="3 4">FH14</strain>
    </source>
</reference>
<gene>
    <name evidence="3" type="ORF">CO674_30885</name>
    <name evidence="2" type="ORF">RJJ65_30090</name>
</gene>
<proteinExistence type="predicted"/>
<keyword evidence="1" id="KW-0812">Transmembrane</keyword>
<evidence type="ECO:0000256" key="1">
    <source>
        <dbReference type="SAM" id="Phobius"/>
    </source>
</evidence>
<keyword evidence="1" id="KW-1133">Transmembrane helix</keyword>
<organism evidence="2 5">
    <name type="scientific">Rhizobium hidalgonense</name>
    <dbReference type="NCBI Taxonomy" id="1538159"/>
    <lineage>
        <taxon>Bacteria</taxon>
        <taxon>Pseudomonadati</taxon>
        <taxon>Pseudomonadota</taxon>
        <taxon>Alphaproteobacteria</taxon>
        <taxon>Hyphomicrobiales</taxon>
        <taxon>Rhizobiaceae</taxon>
        <taxon>Rhizobium/Agrobacterium group</taxon>
        <taxon>Rhizobium</taxon>
    </lineage>
</organism>
<dbReference type="Proteomes" id="UP000219914">
    <property type="component" value="Unassembled WGS sequence"/>
</dbReference>
<evidence type="ECO:0000313" key="4">
    <source>
        <dbReference type="Proteomes" id="UP000219914"/>
    </source>
</evidence>
<reference evidence="2" key="2">
    <citation type="submission" date="2023-04" db="EMBL/GenBank/DDBJ databases">
        <title>Genomic characterization of faba bean (Vicia faba) microsymbionts in Mexican soils.</title>
        <authorList>
            <person name="Rivera Orduna F.N."/>
            <person name="Guevara-Luna J."/>
            <person name="Yan J."/>
            <person name="Arroyo-Herrera I."/>
            <person name="Li Y."/>
            <person name="Vasquez-Murrieta M.S."/>
            <person name="Wang E.T."/>
        </authorList>
    </citation>
    <scope>NUCLEOTIDE SEQUENCE</scope>
    <source>
        <strain evidence="2">CH26</strain>
    </source>
</reference>
<comment type="caution">
    <text evidence="2">The sequence shown here is derived from an EMBL/GenBank/DDBJ whole genome shotgun (WGS) entry which is preliminary data.</text>
</comment>
<evidence type="ECO:0000313" key="5">
    <source>
        <dbReference type="Proteomes" id="UP001268610"/>
    </source>
</evidence>
<dbReference type="AlphaFoldDB" id="A0A2A6K607"/>
<name>A0A2A6K607_9HYPH</name>
<feature type="transmembrane region" description="Helical" evidence="1">
    <location>
        <begin position="5"/>
        <end position="26"/>
    </location>
</feature>
<dbReference type="EMBL" id="NWSY01000034">
    <property type="protein sequence ID" value="PDT19862.1"/>
    <property type="molecule type" value="Genomic_DNA"/>
</dbReference>
<protein>
    <submittedName>
        <fullName evidence="2">Uncharacterized protein</fullName>
    </submittedName>
</protein>